<dbReference type="GO" id="GO:0016020">
    <property type="term" value="C:membrane"/>
    <property type="evidence" value="ECO:0007669"/>
    <property type="project" value="TreeGrafter"/>
</dbReference>
<dbReference type="InterPro" id="IPR008936">
    <property type="entry name" value="Rho_GTPase_activation_prot"/>
</dbReference>
<feature type="compositionally biased region" description="Low complexity" evidence="3">
    <location>
        <begin position="142"/>
        <end position="164"/>
    </location>
</feature>
<dbReference type="InterPro" id="IPR011993">
    <property type="entry name" value="PH-like_dom_sf"/>
</dbReference>
<dbReference type="PROSITE" id="PS00741">
    <property type="entry name" value="DH_1"/>
    <property type="match status" value="1"/>
</dbReference>
<dbReference type="Pfam" id="PF00620">
    <property type="entry name" value="RhoGAP"/>
    <property type="match status" value="1"/>
</dbReference>
<dbReference type="KEGG" id="tut:107371418"/>
<name>T1JXB0_TETUR</name>
<feature type="domain" description="PH" evidence="4">
    <location>
        <begin position="943"/>
        <end position="1099"/>
    </location>
</feature>
<dbReference type="Pfam" id="PF00621">
    <property type="entry name" value="RhoGEF"/>
    <property type="match status" value="1"/>
</dbReference>
<evidence type="ECO:0000259" key="6">
    <source>
        <dbReference type="PROSITE" id="PS50238"/>
    </source>
</evidence>
<feature type="compositionally biased region" description="Acidic residues" evidence="3">
    <location>
        <begin position="433"/>
        <end position="462"/>
    </location>
</feature>
<dbReference type="PANTHER" id="PTHR23182">
    <property type="entry name" value="BREAKPOINT CLUSTER REGION PROTEIN BCR"/>
    <property type="match status" value="1"/>
</dbReference>
<reference evidence="8" key="1">
    <citation type="submission" date="2011-08" db="EMBL/GenBank/DDBJ databases">
        <authorList>
            <person name="Rombauts S."/>
        </authorList>
    </citation>
    <scope>NUCLEOTIDE SEQUENCE</scope>
    <source>
        <strain evidence="8">London</strain>
    </source>
</reference>
<dbReference type="SUPFAM" id="SSF50729">
    <property type="entry name" value="PH domain-like"/>
    <property type="match status" value="1"/>
</dbReference>
<dbReference type="OMA" id="GSHELHF"/>
<feature type="region of interest" description="Disordered" evidence="3">
    <location>
        <begin position="115"/>
        <end position="325"/>
    </location>
</feature>
<dbReference type="PROSITE" id="PS50238">
    <property type="entry name" value="RHOGAP"/>
    <property type="match status" value="1"/>
</dbReference>
<evidence type="ECO:0000256" key="3">
    <source>
        <dbReference type="SAM" id="MobiDB-lite"/>
    </source>
</evidence>
<dbReference type="STRING" id="32264.T1JXB0"/>
<dbReference type="InterPro" id="IPR035899">
    <property type="entry name" value="DBL_dom_sf"/>
</dbReference>
<feature type="domain" description="Rho-GAP" evidence="6">
    <location>
        <begin position="1277"/>
        <end position="1466"/>
    </location>
</feature>
<accession>T1JXB0</accession>
<dbReference type="eggNOG" id="KOG4269">
    <property type="taxonomic scope" value="Eukaryota"/>
</dbReference>
<proteinExistence type="predicted"/>
<keyword evidence="8" id="KW-1185">Reference proteome</keyword>
<dbReference type="Gene3D" id="1.10.555.10">
    <property type="entry name" value="Rho GTPase activation protein"/>
    <property type="match status" value="1"/>
</dbReference>
<dbReference type="SUPFAM" id="SSF48350">
    <property type="entry name" value="GTPase activation domain, GAP"/>
    <property type="match status" value="1"/>
</dbReference>
<dbReference type="SMART" id="SM00233">
    <property type="entry name" value="PH"/>
    <property type="match status" value="1"/>
</dbReference>
<feature type="compositionally biased region" description="Basic and acidic residues" evidence="3">
    <location>
        <begin position="488"/>
        <end position="498"/>
    </location>
</feature>
<dbReference type="OrthoDB" id="2155291at2759"/>
<dbReference type="PANTHER" id="PTHR23182:SF1">
    <property type="entry name" value="RHO GTPASE ACTIVATING PROTEIN AT 1A, ISOFORM E"/>
    <property type="match status" value="1"/>
</dbReference>
<dbReference type="Proteomes" id="UP000015104">
    <property type="component" value="Unassembled WGS sequence"/>
</dbReference>
<feature type="compositionally biased region" description="Low complexity" evidence="3">
    <location>
        <begin position="260"/>
        <end position="274"/>
    </location>
</feature>
<feature type="compositionally biased region" description="Polar residues" evidence="3">
    <location>
        <begin position="282"/>
        <end position="314"/>
    </location>
</feature>
<feature type="region of interest" description="Disordered" evidence="3">
    <location>
        <begin position="657"/>
        <end position="706"/>
    </location>
</feature>
<dbReference type="GO" id="GO:0035556">
    <property type="term" value="P:intracellular signal transduction"/>
    <property type="evidence" value="ECO:0007669"/>
    <property type="project" value="InterPro"/>
</dbReference>
<dbReference type="Gene3D" id="1.20.900.10">
    <property type="entry name" value="Dbl homology (DH) domain"/>
    <property type="match status" value="1"/>
</dbReference>
<dbReference type="HOGENOM" id="CLU_004000_0_1_1"/>
<feature type="compositionally biased region" description="Polar residues" evidence="3">
    <location>
        <begin position="241"/>
        <end position="258"/>
    </location>
</feature>
<evidence type="ECO:0000256" key="1">
    <source>
        <dbReference type="ARBA" id="ARBA00022468"/>
    </source>
</evidence>
<evidence type="ECO:0000313" key="7">
    <source>
        <dbReference type="EnsemblMetazoa" id="tetur02g11300.1"/>
    </source>
</evidence>
<dbReference type="GO" id="GO:0005096">
    <property type="term" value="F:GTPase activator activity"/>
    <property type="evidence" value="ECO:0007669"/>
    <property type="project" value="UniProtKB-KW"/>
</dbReference>
<dbReference type="SMART" id="SM00324">
    <property type="entry name" value="RhoGAP"/>
    <property type="match status" value="1"/>
</dbReference>
<dbReference type="InterPro" id="IPR000198">
    <property type="entry name" value="RhoGAP_dom"/>
</dbReference>
<dbReference type="GO" id="GO:0005085">
    <property type="term" value="F:guanyl-nucleotide exchange factor activity"/>
    <property type="evidence" value="ECO:0007669"/>
    <property type="project" value="InterPro"/>
</dbReference>
<feature type="compositionally biased region" description="Low complexity" evidence="3">
    <location>
        <begin position="118"/>
        <end position="129"/>
    </location>
</feature>
<dbReference type="SUPFAM" id="SSF48065">
    <property type="entry name" value="DBL homology domain (DH-domain)"/>
    <property type="match status" value="1"/>
</dbReference>
<organism evidence="7 8">
    <name type="scientific">Tetranychus urticae</name>
    <name type="common">Two-spotted spider mite</name>
    <dbReference type="NCBI Taxonomy" id="32264"/>
    <lineage>
        <taxon>Eukaryota</taxon>
        <taxon>Metazoa</taxon>
        <taxon>Ecdysozoa</taxon>
        <taxon>Arthropoda</taxon>
        <taxon>Chelicerata</taxon>
        <taxon>Arachnida</taxon>
        <taxon>Acari</taxon>
        <taxon>Acariformes</taxon>
        <taxon>Trombidiformes</taxon>
        <taxon>Prostigmata</taxon>
        <taxon>Eleutherengona</taxon>
        <taxon>Raphignathae</taxon>
        <taxon>Tetranychoidea</taxon>
        <taxon>Tetranychidae</taxon>
        <taxon>Tetranychus</taxon>
    </lineage>
</organism>
<feature type="domain" description="DH" evidence="5">
    <location>
        <begin position="723"/>
        <end position="928"/>
    </location>
</feature>
<gene>
    <name evidence="7" type="primary">107371418</name>
</gene>
<dbReference type="InterPro" id="IPR000219">
    <property type="entry name" value="DH_dom"/>
</dbReference>
<dbReference type="EMBL" id="CAEY01000824">
    <property type="status" value="NOT_ANNOTATED_CDS"/>
    <property type="molecule type" value="Genomic_DNA"/>
</dbReference>
<dbReference type="CDD" id="cd00160">
    <property type="entry name" value="RhoGEF"/>
    <property type="match status" value="1"/>
</dbReference>
<dbReference type="InterPro" id="IPR037769">
    <property type="entry name" value="Abr/Bcr"/>
</dbReference>
<reference evidence="7" key="2">
    <citation type="submission" date="2015-06" db="UniProtKB">
        <authorList>
            <consortium name="EnsemblMetazoa"/>
        </authorList>
    </citation>
    <scope>IDENTIFICATION</scope>
</reference>
<feature type="coiled-coil region" evidence="2">
    <location>
        <begin position="1011"/>
        <end position="1053"/>
    </location>
</feature>
<feature type="compositionally biased region" description="Basic residues" evidence="3">
    <location>
        <begin position="173"/>
        <end position="187"/>
    </location>
</feature>
<dbReference type="InterPro" id="IPR001849">
    <property type="entry name" value="PH_domain"/>
</dbReference>
<keyword evidence="2" id="KW-0175">Coiled coil</keyword>
<feature type="region of interest" description="Disordered" evidence="3">
    <location>
        <begin position="423"/>
        <end position="547"/>
    </location>
</feature>
<feature type="compositionally biased region" description="Acidic residues" evidence="3">
    <location>
        <begin position="669"/>
        <end position="679"/>
    </location>
</feature>
<feature type="compositionally biased region" description="Acidic residues" evidence="3">
    <location>
        <begin position="499"/>
        <end position="516"/>
    </location>
</feature>
<evidence type="ECO:0000259" key="5">
    <source>
        <dbReference type="PROSITE" id="PS50010"/>
    </source>
</evidence>
<feature type="region of interest" description="Disordered" evidence="3">
    <location>
        <begin position="600"/>
        <end position="627"/>
    </location>
</feature>
<evidence type="ECO:0000256" key="2">
    <source>
        <dbReference type="SAM" id="Coils"/>
    </source>
</evidence>
<sequence length="1480" mass="166162">MPLISEVIKELINNTTSDQLDFTDVSRLYTDSVVIASNIDSGRSVDHLVKLGIKTKTWCWVLQGIIKRWTVREEEIKLLTPQVETILQVIKRLTETFKPSTLVLSVNISKPDAPGLIGTTTSASVSGSSMNEDQVMREESSEMSSSNNNNNNNNDNNLNNSNESVIGDENKVLRKKRPPTPPKKPKINRSALPGYPFQTGFNSHPTGSTSSSSSTSSSRNPLSFTSGVELRSEPVRPRGSYQLQHQSRSTDSYGSINKPSMIESMSEMRISTSEKSYDPPSDNISVRSFPFSSRDSLNRVGRSSQNQSPTSTYSRGRDFFGGSNSSNISNSATGNNFISANSGNNSEYNQCIISKPGQIVHISDKAIKDSREENLSSLGTSHGSLERHDSESASDSGAKSEVFSGVCSREGKNQMVTRDIISVEYNNHRTDNPDDDGVGEIEDDEPEEEEEGEDDDDDVDENNIEKVTKSQTILFAPNLGYDDELYDEPPKSDGKPEDNLDEEDLADEPEEEEDYEKEERVIETEDEEEAIYDTVAPDEASVDDNYSNDYDYEVESTTHSDYHLDRDSSMTNLNNLKSYGEAHSFSNYVNIDYFLRREETSSKNDSDDNETQMSRSMSSDHDIDIDDSLPSVPAVGLGISTLSSIGGSVGALNVERSSTLRSSQTTYDEVFEPTGDSEPENYYGISDTEHNNTLDSQESEAGLQDSLDYDEEEAKAESERSSMYKCILFSIVDSETVYVDCLNTLLQYKKALKSTTESAHPLVSSTDLEAIFHKINDLYTIHSNFLDGVKKLVAQLKQHQQSLQSQQSSQSMSSNLPTLGDLFKILASRLGAYSAYLKNYSKALETVQRCIAANNQFAEITRAIKLSSMKGQSTTLEELLHKPVARVQKNALILHDLLKYTPENSQEYKSLKTALKMTQCFLNELNIAATEQMFPVQDKAQRRLVKESFIIEAPEGRRKLRHLFLFNDTIVCAKYKPSTRQKFTFDVKWYALLCDITLPDTEDITTIGIKEKELSSEIRNLRSKVSSIRDAIIKEKSKNNSKLLEKLKKKQADHEGQLVLILPQLPFVITHKSGKNYTFYLSSEFERTQWIESIRVLQQSAGSSHDTVNFSELQAWIETCRKGLNPSLGSFLMRSSKDEDLLHGDLYLTIGILYGIPQATELFIVVELDNYGHFFQKANTKVIRGSHELHFNQDFTLDLDGSSTLRCILYEEVPSQTKPLLRGKVTLELGRSWLKDKYTTKELIFSDCKLSINLKFISSEVSTMRFPAGKVYGAFGVPISQVTKKEKSSIPYLIVGCVKEVERRGVKEVGIYRVSGLSSDIQRLKRAFESNPYEAEHLLKEIDINAITGLLKMYLRELPEALFTNSLYKKFFDAFSLTSNEERRKRLTDLYTQLPPVNQNTINFLIDHFVNVNKYENLNKMSLHNLATVFGPTLIRPGSSTAAINNADTFTAGTIDVMAQAGILYFFLKKRVTEYDTGTL</sequence>
<dbReference type="SMART" id="SM00325">
    <property type="entry name" value="RhoGEF"/>
    <property type="match status" value="1"/>
</dbReference>
<evidence type="ECO:0000259" key="4">
    <source>
        <dbReference type="PROSITE" id="PS50003"/>
    </source>
</evidence>
<dbReference type="PROSITE" id="PS50010">
    <property type="entry name" value="DH_2"/>
    <property type="match status" value="1"/>
</dbReference>
<protein>
    <submittedName>
        <fullName evidence="7">Uncharacterized protein</fullName>
    </submittedName>
</protein>
<evidence type="ECO:0000313" key="8">
    <source>
        <dbReference type="Proteomes" id="UP000015104"/>
    </source>
</evidence>
<feature type="compositionally biased region" description="Polar residues" evidence="3">
    <location>
        <begin position="657"/>
        <end position="667"/>
    </location>
</feature>
<dbReference type="EnsemblMetazoa" id="tetur02g11300.1">
    <property type="protein sequence ID" value="tetur02g11300.1"/>
    <property type="gene ID" value="tetur02g11300"/>
</dbReference>
<dbReference type="Gene3D" id="2.30.29.30">
    <property type="entry name" value="Pleckstrin-homology domain (PH domain)/Phosphotyrosine-binding domain (PTB)"/>
    <property type="match status" value="1"/>
</dbReference>
<feature type="region of interest" description="Disordered" evidence="3">
    <location>
        <begin position="375"/>
        <end position="401"/>
    </location>
</feature>
<dbReference type="PROSITE" id="PS50003">
    <property type="entry name" value="PH_DOMAIN"/>
    <property type="match status" value="1"/>
</dbReference>
<feature type="compositionally biased region" description="Low complexity" evidence="3">
    <location>
        <begin position="208"/>
        <end position="218"/>
    </location>
</feature>
<keyword evidence="1" id="KW-0343">GTPase activation</keyword>
<dbReference type="InterPro" id="IPR001331">
    <property type="entry name" value="GDS_CDC24_CS"/>
</dbReference>